<keyword evidence="3" id="KW-1185">Reference proteome</keyword>
<dbReference type="AlphaFoldDB" id="A0AAW0C3F4"/>
<accession>A0AAW0C3F4</accession>
<feature type="compositionally biased region" description="Low complexity" evidence="1">
    <location>
        <begin position="407"/>
        <end position="433"/>
    </location>
</feature>
<sequence>MSQSQNLHHDNHGQPHTPVPRRYPSTLTLGHKQPLSQQNVHKYEGFEELLREAGYKETRVFTPPRERQPSPNPTKELETKKLGGVVSFLAGLIPRATTPTPTANPNPLPDAPPSPASIQSLGCASDDGNSDLLESPTTIKTVVPQPRRTESTATLNSQYSHQQQQPKYLRSQHLQAKRQFSEGAGLMPPVHQQLHQRHSYSHLNHGPGGSRPASPSPLSLSRPGTPHRPTTPHRSTHPSRTSSSSHVTPFQLNPPHQPKPLYPVHPPSNSRPGTPSKAHAYLRHMASARGIGLGQDDGEGEGEDTPRPLPRTKPKSKSSSGSSRTSTSTSTSTSASTSASTSSATTVDLESSGSSDEEDTGTYLRRMRSLSRCDSREEPPRESKERTQTSWERAMQAVGGRRILRHSTSTNTNATTTSTHSRTTTSNSNMTLTDATNLRPPTRPTTPYLVTRLGSRESRGEVERGRAETKVNVYCRSRSVPPPRKRGSRKGVEEEVRPVLVLHDVEVEASAFSAARDENRRQESEQQASIKALRRHLELPQPQAEDPKRSWSIRSTGQRGRGAIDGLWDRERERDRE</sequence>
<feature type="compositionally biased region" description="Low complexity" evidence="1">
    <location>
        <begin position="238"/>
        <end position="249"/>
    </location>
</feature>
<evidence type="ECO:0000256" key="1">
    <source>
        <dbReference type="SAM" id="MobiDB-lite"/>
    </source>
</evidence>
<dbReference type="Proteomes" id="UP001383192">
    <property type="component" value="Unassembled WGS sequence"/>
</dbReference>
<evidence type="ECO:0000313" key="3">
    <source>
        <dbReference type="Proteomes" id="UP001383192"/>
    </source>
</evidence>
<feature type="compositionally biased region" description="Polar residues" evidence="1">
    <location>
        <begin position="151"/>
        <end position="166"/>
    </location>
</feature>
<comment type="caution">
    <text evidence="2">The sequence shown here is derived from an EMBL/GenBank/DDBJ whole genome shotgun (WGS) entry which is preliminary data.</text>
</comment>
<feature type="region of interest" description="Disordered" evidence="1">
    <location>
        <begin position="513"/>
        <end position="577"/>
    </location>
</feature>
<name>A0AAW0C3F4_9AGAR</name>
<proteinExistence type="predicted"/>
<gene>
    <name evidence="2" type="ORF">VNI00_012628</name>
</gene>
<feature type="compositionally biased region" description="Pro residues" evidence="1">
    <location>
        <begin position="255"/>
        <end position="266"/>
    </location>
</feature>
<protein>
    <submittedName>
        <fullName evidence="2">Uncharacterized protein</fullName>
    </submittedName>
</protein>
<feature type="compositionally biased region" description="Low complexity" evidence="1">
    <location>
        <begin position="210"/>
        <end position="228"/>
    </location>
</feature>
<feature type="compositionally biased region" description="Low complexity" evidence="1">
    <location>
        <begin position="317"/>
        <end position="354"/>
    </location>
</feature>
<dbReference type="EMBL" id="JAYKXP010000060">
    <property type="protein sequence ID" value="KAK7033628.1"/>
    <property type="molecule type" value="Genomic_DNA"/>
</dbReference>
<evidence type="ECO:0000313" key="2">
    <source>
        <dbReference type="EMBL" id="KAK7033628.1"/>
    </source>
</evidence>
<feature type="region of interest" description="Disordered" evidence="1">
    <location>
        <begin position="291"/>
        <end position="449"/>
    </location>
</feature>
<feature type="region of interest" description="Disordered" evidence="1">
    <location>
        <begin position="55"/>
        <end position="174"/>
    </location>
</feature>
<feature type="compositionally biased region" description="Pro residues" evidence="1">
    <location>
        <begin position="102"/>
        <end position="115"/>
    </location>
</feature>
<reference evidence="2 3" key="1">
    <citation type="submission" date="2024-01" db="EMBL/GenBank/DDBJ databases">
        <title>A draft genome for a cacao thread blight-causing isolate of Paramarasmius palmivorus.</title>
        <authorList>
            <person name="Baruah I.K."/>
            <person name="Bukari Y."/>
            <person name="Amoako-Attah I."/>
            <person name="Meinhardt L.W."/>
            <person name="Bailey B.A."/>
            <person name="Cohen S.P."/>
        </authorList>
    </citation>
    <scope>NUCLEOTIDE SEQUENCE [LARGE SCALE GENOMIC DNA]</scope>
    <source>
        <strain evidence="2 3">GH-12</strain>
    </source>
</reference>
<organism evidence="2 3">
    <name type="scientific">Paramarasmius palmivorus</name>
    <dbReference type="NCBI Taxonomy" id="297713"/>
    <lineage>
        <taxon>Eukaryota</taxon>
        <taxon>Fungi</taxon>
        <taxon>Dikarya</taxon>
        <taxon>Basidiomycota</taxon>
        <taxon>Agaricomycotina</taxon>
        <taxon>Agaricomycetes</taxon>
        <taxon>Agaricomycetidae</taxon>
        <taxon>Agaricales</taxon>
        <taxon>Marasmiineae</taxon>
        <taxon>Marasmiaceae</taxon>
        <taxon>Paramarasmius</taxon>
    </lineage>
</organism>
<feature type="region of interest" description="Disordered" evidence="1">
    <location>
        <begin position="1"/>
        <end position="43"/>
    </location>
</feature>
<feature type="compositionally biased region" description="Basic and acidic residues" evidence="1">
    <location>
        <begin position="371"/>
        <end position="387"/>
    </location>
</feature>
<feature type="compositionally biased region" description="Basic and acidic residues" evidence="1">
    <location>
        <begin position="567"/>
        <end position="577"/>
    </location>
</feature>
<feature type="compositionally biased region" description="Basic and acidic residues" evidence="1">
    <location>
        <begin position="515"/>
        <end position="524"/>
    </location>
</feature>
<feature type="compositionally biased region" description="Basic and acidic residues" evidence="1">
    <location>
        <begin position="55"/>
        <end position="68"/>
    </location>
</feature>
<feature type="region of interest" description="Disordered" evidence="1">
    <location>
        <begin position="196"/>
        <end position="277"/>
    </location>
</feature>